<feature type="transmembrane region" description="Helical" evidence="5">
    <location>
        <begin position="274"/>
        <end position="294"/>
    </location>
</feature>
<evidence type="ECO:0008006" key="8">
    <source>
        <dbReference type="Google" id="ProtNLM"/>
    </source>
</evidence>
<evidence type="ECO:0000313" key="6">
    <source>
        <dbReference type="EMBL" id="MFC4872320.1"/>
    </source>
</evidence>
<evidence type="ECO:0000313" key="7">
    <source>
        <dbReference type="Proteomes" id="UP001595818"/>
    </source>
</evidence>
<evidence type="ECO:0000256" key="1">
    <source>
        <dbReference type="ARBA" id="ARBA00004141"/>
    </source>
</evidence>
<reference evidence="7" key="1">
    <citation type="journal article" date="2019" name="Int. J. Syst. Evol. Microbiol.">
        <title>The Global Catalogue of Microorganisms (GCM) 10K type strain sequencing project: providing services to taxonomists for standard genome sequencing and annotation.</title>
        <authorList>
            <consortium name="The Broad Institute Genomics Platform"/>
            <consortium name="The Broad Institute Genome Sequencing Center for Infectious Disease"/>
            <person name="Wu L."/>
            <person name="Ma J."/>
        </authorList>
    </citation>
    <scope>NUCLEOTIDE SEQUENCE [LARGE SCALE GENOMIC DNA]</scope>
    <source>
        <strain evidence="7">CGMCC 4.7466</strain>
    </source>
</reference>
<keyword evidence="7" id="KW-1185">Reference proteome</keyword>
<dbReference type="InterPro" id="IPR027359">
    <property type="entry name" value="Volt_channel_dom_sf"/>
</dbReference>
<dbReference type="SUPFAM" id="SSF81324">
    <property type="entry name" value="Voltage-gated potassium channels"/>
    <property type="match status" value="1"/>
</dbReference>
<name>A0ABV9T0U8_9BACT</name>
<evidence type="ECO:0000256" key="3">
    <source>
        <dbReference type="ARBA" id="ARBA00022989"/>
    </source>
</evidence>
<keyword evidence="3 5" id="KW-1133">Transmembrane helix</keyword>
<feature type="transmembrane region" description="Helical" evidence="5">
    <location>
        <begin position="89"/>
        <end position="108"/>
    </location>
</feature>
<feature type="transmembrane region" description="Helical" evidence="5">
    <location>
        <begin position="128"/>
        <end position="145"/>
    </location>
</feature>
<protein>
    <recommendedName>
        <fullName evidence="8">Potassium channel protein</fullName>
    </recommendedName>
</protein>
<proteinExistence type="predicted"/>
<sequence length="377" mass="43883">MEKKELHLTLEERKKNIIKAISACDNPYLLGHLEYLLEREASLVPLSGLARKFPLLLEKVLPRDTKLKTNLQPGNSGLLGQYEKIATPLFFYVSLFMLIIIAAIVNAISLDHEGFFSPFQSQLAKIYWIGWFFYLADFLAIIVLARKTSEQLASSEFIARALVLIFPPIRLASRHIQQPELVWIPYYRWSKANEGLLKHIKEKFSIPMIVIALLIIPVLVIEWKFYDEVSSFLQADLSFILDMVQAFIWLAFAFEFILMISISNEKIHYTQLNWIDVLIILLPFISFVRTMRIIKIARLSQLARGYKLRALLMKARQGLIFASFFRRILSIKPDFQIKKLKKKLDRNQKEREAIEEELMTLYAVLNGHENHISQDLI</sequence>
<dbReference type="EMBL" id="JBHSJJ010000005">
    <property type="protein sequence ID" value="MFC4872320.1"/>
    <property type="molecule type" value="Genomic_DNA"/>
</dbReference>
<keyword evidence="4 5" id="KW-0472">Membrane</keyword>
<comment type="subcellular location">
    <subcellularLocation>
        <location evidence="1">Membrane</location>
        <topology evidence="1">Multi-pass membrane protein</topology>
    </subcellularLocation>
</comment>
<dbReference type="RefSeq" id="WP_377064603.1">
    <property type="nucleotide sequence ID" value="NZ_JBHSJJ010000005.1"/>
</dbReference>
<dbReference type="Gene3D" id="1.20.120.350">
    <property type="entry name" value="Voltage-gated potassium channels. Chain C"/>
    <property type="match status" value="1"/>
</dbReference>
<organism evidence="6 7">
    <name type="scientific">Negadavirga shengliensis</name>
    <dbReference type="NCBI Taxonomy" id="1389218"/>
    <lineage>
        <taxon>Bacteria</taxon>
        <taxon>Pseudomonadati</taxon>
        <taxon>Bacteroidota</taxon>
        <taxon>Cytophagia</taxon>
        <taxon>Cytophagales</taxon>
        <taxon>Cyclobacteriaceae</taxon>
        <taxon>Negadavirga</taxon>
    </lineage>
</organism>
<feature type="transmembrane region" description="Helical" evidence="5">
    <location>
        <begin position="204"/>
        <end position="225"/>
    </location>
</feature>
<comment type="caution">
    <text evidence="6">The sequence shown here is derived from an EMBL/GenBank/DDBJ whole genome shotgun (WGS) entry which is preliminary data.</text>
</comment>
<evidence type="ECO:0000256" key="4">
    <source>
        <dbReference type="ARBA" id="ARBA00023136"/>
    </source>
</evidence>
<feature type="transmembrane region" description="Helical" evidence="5">
    <location>
        <begin position="237"/>
        <end position="262"/>
    </location>
</feature>
<keyword evidence="2 5" id="KW-0812">Transmembrane</keyword>
<accession>A0ABV9T0U8</accession>
<evidence type="ECO:0000256" key="5">
    <source>
        <dbReference type="SAM" id="Phobius"/>
    </source>
</evidence>
<gene>
    <name evidence="6" type="ORF">ACFPFU_11510</name>
</gene>
<dbReference type="Proteomes" id="UP001595818">
    <property type="component" value="Unassembled WGS sequence"/>
</dbReference>
<evidence type="ECO:0000256" key="2">
    <source>
        <dbReference type="ARBA" id="ARBA00022692"/>
    </source>
</evidence>